<feature type="domain" description="SprT-like" evidence="1">
    <location>
        <begin position="17"/>
        <end position="97"/>
    </location>
</feature>
<evidence type="ECO:0000313" key="3">
    <source>
        <dbReference type="Proteomes" id="UP000261828"/>
    </source>
</evidence>
<proteinExistence type="predicted"/>
<dbReference type="AlphaFoldDB" id="A0A371JVX9"/>
<dbReference type="Proteomes" id="UP000261828">
    <property type="component" value="Unassembled WGS sequence"/>
</dbReference>
<evidence type="ECO:0000313" key="2">
    <source>
        <dbReference type="EMBL" id="RDY61978.1"/>
    </source>
</evidence>
<protein>
    <submittedName>
        <fullName evidence="2">SprT domain-containing protein</fullName>
    </submittedName>
</protein>
<dbReference type="RefSeq" id="WP_116183758.1">
    <property type="nucleotide sequence ID" value="NZ_QTJX01000001.1"/>
</dbReference>
<keyword evidence="3" id="KW-1185">Reference proteome</keyword>
<dbReference type="GO" id="GO:0006950">
    <property type="term" value="P:response to stress"/>
    <property type="evidence" value="ECO:0007669"/>
    <property type="project" value="UniProtKB-ARBA"/>
</dbReference>
<name>A0A371JVX9_9FLAO</name>
<accession>A0A371JVX9</accession>
<dbReference type="Pfam" id="PF10263">
    <property type="entry name" value="SprT-like"/>
    <property type="match status" value="1"/>
</dbReference>
<dbReference type="OrthoDB" id="267364at2"/>
<evidence type="ECO:0000259" key="1">
    <source>
        <dbReference type="Pfam" id="PF10263"/>
    </source>
</evidence>
<comment type="caution">
    <text evidence="2">The sequence shown here is derived from an EMBL/GenBank/DDBJ whole genome shotgun (WGS) entry which is preliminary data.</text>
</comment>
<gene>
    <name evidence="2" type="ORF">DX873_00220</name>
</gene>
<reference evidence="2 3" key="1">
    <citation type="submission" date="2018-08" db="EMBL/GenBank/DDBJ databases">
        <title>Muricauda nanhaiensis sp. nov., isolated from seawater of the South China Sea.</title>
        <authorList>
            <person name="Dang Y."/>
        </authorList>
    </citation>
    <scope>NUCLEOTIDE SEQUENCE [LARGE SCALE GENOMIC DNA]</scope>
    <source>
        <strain evidence="2 3">SM1704</strain>
    </source>
</reference>
<dbReference type="EMBL" id="QTJX01000001">
    <property type="protein sequence ID" value="RDY61978.1"/>
    <property type="molecule type" value="Genomic_DNA"/>
</dbReference>
<sequence length="207" mass="24207">MNTTLQKYLPERAIEPCFELIKKHGVHLKVVNHRVTRHGDYRRMPNGLHQITVNASLNKYRFLITLIHEIAHLVAFETYGRRIKPHGLEWKRTFQHLMVPFIRPEVFPSKLLPIIAHHFKNPKASSSTDARLSIALKSFDSQESDKSYVYELPMGSVFRLYNGRLFKKGKKKVKRYECVELSSGRLYLFQPNAEVELINDTSFEPPF</sequence>
<dbReference type="InterPro" id="IPR006640">
    <property type="entry name" value="SprT-like_domain"/>
</dbReference>
<organism evidence="2 3">
    <name type="scientific">Flagellimonas nanhaiensis</name>
    <dbReference type="NCBI Taxonomy" id="2292706"/>
    <lineage>
        <taxon>Bacteria</taxon>
        <taxon>Pseudomonadati</taxon>
        <taxon>Bacteroidota</taxon>
        <taxon>Flavobacteriia</taxon>
        <taxon>Flavobacteriales</taxon>
        <taxon>Flavobacteriaceae</taxon>
        <taxon>Flagellimonas</taxon>
    </lineage>
</organism>